<name>A0A2M6P0F0_9BACT</name>
<organism evidence="1 2">
    <name type="scientific">Candidatus Magasanikbacteria bacterium CG10_big_fil_rev_8_21_14_0_10_38_6</name>
    <dbReference type="NCBI Taxonomy" id="1974647"/>
    <lineage>
        <taxon>Bacteria</taxon>
        <taxon>Candidatus Magasanikiibacteriota</taxon>
    </lineage>
</organism>
<accession>A0A2M6P0F0</accession>
<comment type="caution">
    <text evidence="1">The sequence shown here is derived from an EMBL/GenBank/DDBJ whole genome shotgun (WGS) entry which is preliminary data.</text>
</comment>
<evidence type="ECO:0000313" key="1">
    <source>
        <dbReference type="EMBL" id="PIR77184.1"/>
    </source>
</evidence>
<dbReference type="EMBL" id="PFBW01000169">
    <property type="protein sequence ID" value="PIR77184.1"/>
    <property type="molecule type" value="Genomic_DNA"/>
</dbReference>
<gene>
    <name evidence="1" type="ORF">COU30_03865</name>
</gene>
<proteinExistence type="predicted"/>
<dbReference type="AlphaFoldDB" id="A0A2M6P0F0"/>
<evidence type="ECO:0000313" key="2">
    <source>
        <dbReference type="Proteomes" id="UP000228528"/>
    </source>
</evidence>
<protein>
    <submittedName>
        <fullName evidence="1">Uncharacterized protein</fullName>
    </submittedName>
</protein>
<sequence length="72" mass="7534">STLTLGVQYSFHQDKLLDIQCKQKLDGHLTAAAGMPLGITVIIQASTEKPSFVSSDTDVQDLAAAFGGQVVG</sequence>
<reference evidence="2" key="1">
    <citation type="submission" date="2017-09" db="EMBL/GenBank/DDBJ databases">
        <title>Depth-based differentiation of microbial function through sediment-hosted aquifers and enrichment of novel symbionts in the deep terrestrial subsurface.</title>
        <authorList>
            <person name="Probst A.J."/>
            <person name="Ladd B."/>
            <person name="Jarett J.K."/>
            <person name="Geller-Mcgrath D.E."/>
            <person name="Sieber C.M.K."/>
            <person name="Emerson J.B."/>
            <person name="Anantharaman K."/>
            <person name="Thomas B.C."/>
            <person name="Malmstrom R."/>
            <person name="Stieglmeier M."/>
            <person name="Klingl A."/>
            <person name="Woyke T."/>
            <person name="Ryan C.M."/>
            <person name="Banfield J.F."/>
        </authorList>
    </citation>
    <scope>NUCLEOTIDE SEQUENCE [LARGE SCALE GENOMIC DNA]</scope>
</reference>
<feature type="non-terminal residue" evidence="1">
    <location>
        <position position="1"/>
    </location>
</feature>
<dbReference type="Proteomes" id="UP000228528">
    <property type="component" value="Unassembled WGS sequence"/>
</dbReference>